<keyword evidence="5" id="KW-0234">DNA repair</keyword>
<dbReference type="Pfam" id="PF02565">
    <property type="entry name" value="RecO_C"/>
    <property type="match status" value="1"/>
</dbReference>
<keyword evidence="3" id="KW-0227">DNA damage</keyword>
<dbReference type="PANTHER" id="PTHR33991:SF1">
    <property type="entry name" value="DNA REPAIR PROTEIN RECO"/>
    <property type="match status" value="1"/>
</dbReference>
<reference evidence="8" key="1">
    <citation type="submission" date="2020-05" db="EMBL/GenBank/DDBJ databases">
        <authorList>
            <person name="Chiriac C."/>
            <person name="Salcher M."/>
            <person name="Ghai R."/>
            <person name="Kavagutti S V."/>
        </authorList>
    </citation>
    <scope>NUCLEOTIDE SEQUENCE</scope>
</reference>
<dbReference type="GO" id="GO:0043590">
    <property type="term" value="C:bacterial nucleoid"/>
    <property type="evidence" value="ECO:0007669"/>
    <property type="project" value="TreeGrafter"/>
</dbReference>
<evidence type="ECO:0000256" key="6">
    <source>
        <dbReference type="ARBA" id="ARBA00033409"/>
    </source>
</evidence>
<dbReference type="Gene3D" id="1.20.1440.120">
    <property type="entry name" value="Recombination protein O, C-terminal domain"/>
    <property type="match status" value="1"/>
</dbReference>
<dbReference type="SUPFAM" id="SSF50249">
    <property type="entry name" value="Nucleic acid-binding proteins"/>
    <property type="match status" value="1"/>
</dbReference>
<evidence type="ECO:0000256" key="3">
    <source>
        <dbReference type="ARBA" id="ARBA00022763"/>
    </source>
</evidence>
<name>A0A6J6ECG6_9ZZZZ</name>
<dbReference type="InterPro" id="IPR012340">
    <property type="entry name" value="NA-bd_OB-fold"/>
</dbReference>
<proteinExistence type="inferred from homology"/>
<dbReference type="AlphaFoldDB" id="A0A6J6ECG6"/>
<dbReference type="GO" id="GO:0006310">
    <property type="term" value="P:DNA recombination"/>
    <property type="evidence" value="ECO:0007669"/>
    <property type="project" value="UniProtKB-KW"/>
</dbReference>
<dbReference type="InterPro" id="IPR037278">
    <property type="entry name" value="ARFGAP/RecO"/>
</dbReference>
<accession>A0A6J6ECG6</accession>
<evidence type="ECO:0000259" key="7">
    <source>
        <dbReference type="Pfam" id="PF11967"/>
    </source>
</evidence>
<dbReference type="InterPro" id="IPR003717">
    <property type="entry name" value="RecO"/>
</dbReference>
<dbReference type="PANTHER" id="PTHR33991">
    <property type="entry name" value="DNA REPAIR PROTEIN RECO"/>
    <property type="match status" value="1"/>
</dbReference>
<evidence type="ECO:0000256" key="2">
    <source>
        <dbReference type="ARBA" id="ARBA00021310"/>
    </source>
</evidence>
<dbReference type="EMBL" id="CAEZTU010000011">
    <property type="protein sequence ID" value="CAB4573546.1"/>
    <property type="molecule type" value="Genomic_DNA"/>
</dbReference>
<dbReference type="Pfam" id="PF11967">
    <property type="entry name" value="RecO_N"/>
    <property type="match status" value="1"/>
</dbReference>
<evidence type="ECO:0000313" key="8">
    <source>
        <dbReference type="EMBL" id="CAB4573546.1"/>
    </source>
</evidence>
<evidence type="ECO:0000256" key="4">
    <source>
        <dbReference type="ARBA" id="ARBA00023172"/>
    </source>
</evidence>
<feature type="domain" description="DNA replication/recombination mediator RecO N-terminal" evidence="7">
    <location>
        <begin position="1"/>
        <end position="77"/>
    </location>
</feature>
<organism evidence="8">
    <name type="scientific">freshwater metagenome</name>
    <dbReference type="NCBI Taxonomy" id="449393"/>
    <lineage>
        <taxon>unclassified sequences</taxon>
        <taxon>metagenomes</taxon>
        <taxon>ecological metagenomes</taxon>
    </lineage>
</organism>
<protein>
    <recommendedName>
        <fullName evidence="2">DNA repair protein RecO</fullName>
    </recommendedName>
    <alternativeName>
        <fullName evidence="6">Recombination protein O</fullName>
    </alternativeName>
</protein>
<comment type="similarity">
    <text evidence="1">Belongs to the RecO family.</text>
</comment>
<dbReference type="InterPro" id="IPR022572">
    <property type="entry name" value="DNA_rep/recomb_RecO_N"/>
</dbReference>
<dbReference type="GO" id="GO:0006302">
    <property type="term" value="P:double-strand break repair"/>
    <property type="evidence" value="ECO:0007669"/>
    <property type="project" value="TreeGrafter"/>
</dbReference>
<dbReference type="InterPro" id="IPR042242">
    <property type="entry name" value="RecO_C"/>
</dbReference>
<gene>
    <name evidence="8" type="ORF">UFOPK1740_00412</name>
</gene>
<keyword evidence="4" id="KW-0233">DNA recombination</keyword>
<evidence type="ECO:0000256" key="5">
    <source>
        <dbReference type="ARBA" id="ARBA00023204"/>
    </source>
</evidence>
<sequence>MPQYRDEGIVLRTQRLGEADRIVTVLTRNSGRVRAVAKGVRKTTSRFGARVEPFGHIDAHFHIGRSLDILSQVDSFYSYGATLSQDYAKWTAGQAMLETAERLTPEEKEPATQQYLLLIGGLRALIKDEHEPNLILDSYLLRSLSLAGYSPSFYECARCGAEGPHRAFSVSTGGATCEECRPPGSVVPAPATISLMSALLTGDWESADASELKFRREASGIIAAYLQWHIERGLRSLRMVER</sequence>
<dbReference type="HAMAP" id="MF_00201">
    <property type="entry name" value="RecO"/>
    <property type="match status" value="1"/>
</dbReference>
<dbReference type="SUPFAM" id="SSF57863">
    <property type="entry name" value="ArfGap/RecO-like zinc finger"/>
    <property type="match status" value="1"/>
</dbReference>
<dbReference type="NCBIfam" id="TIGR00613">
    <property type="entry name" value="reco"/>
    <property type="match status" value="1"/>
</dbReference>
<evidence type="ECO:0000256" key="1">
    <source>
        <dbReference type="ARBA" id="ARBA00007452"/>
    </source>
</evidence>
<dbReference type="Gene3D" id="2.40.50.140">
    <property type="entry name" value="Nucleic acid-binding proteins"/>
    <property type="match status" value="1"/>
</dbReference>